<sequence>MLIYCGIIILLMKNYLLAQQVKLISLNRFFTNNAIASFYHREVTVQLKKESILNFSVFAEKCP</sequence>
<gene>
    <name evidence="1" type="ORF">U732_4338</name>
</gene>
<dbReference type="AlphaFoldDB" id="A0A0C1R516"/>
<reference evidence="1 2" key="1">
    <citation type="journal article" date="2015" name="Infect. Genet. Evol.">
        <title>Genomic sequences of six botulinum neurotoxin-producing strains representing three clostridial species illustrate the mobility and diversity of botulinum neurotoxin genes.</title>
        <authorList>
            <person name="Smith T.J."/>
            <person name="Hill K.K."/>
            <person name="Xie G."/>
            <person name="Foley B.T."/>
            <person name="Williamson C.H."/>
            <person name="Foster J.T."/>
            <person name="Johnson S.L."/>
            <person name="Chertkov O."/>
            <person name="Teshima H."/>
            <person name="Gibbons H.S."/>
            <person name="Johnsky L.A."/>
            <person name="Karavis M.A."/>
            <person name="Smith L.A."/>
        </authorList>
    </citation>
    <scope>NUCLEOTIDE SEQUENCE [LARGE SCALE GENOMIC DNA]</scope>
    <source>
        <strain evidence="1 2">CDC 2741</strain>
    </source>
</reference>
<keyword evidence="2" id="KW-1185">Reference proteome</keyword>
<organism evidence="1 2">
    <name type="scientific">Clostridium argentinense CDC 2741</name>
    <dbReference type="NCBI Taxonomy" id="1418104"/>
    <lineage>
        <taxon>Bacteria</taxon>
        <taxon>Bacillati</taxon>
        <taxon>Bacillota</taxon>
        <taxon>Clostridia</taxon>
        <taxon>Eubacteriales</taxon>
        <taxon>Clostridiaceae</taxon>
        <taxon>Clostridium</taxon>
    </lineage>
</organism>
<dbReference type="EMBL" id="AYSO01000003">
    <property type="protein sequence ID" value="KIE48537.1"/>
    <property type="molecule type" value="Genomic_DNA"/>
</dbReference>
<accession>A0A0C1R516</accession>
<evidence type="ECO:0000313" key="2">
    <source>
        <dbReference type="Proteomes" id="UP000031366"/>
    </source>
</evidence>
<evidence type="ECO:0000313" key="1">
    <source>
        <dbReference type="EMBL" id="KIE48537.1"/>
    </source>
</evidence>
<dbReference type="Proteomes" id="UP000031366">
    <property type="component" value="Unassembled WGS sequence"/>
</dbReference>
<proteinExistence type="predicted"/>
<name>A0A0C1R516_9CLOT</name>
<comment type="caution">
    <text evidence="1">The sequence shown here is derived from an EMBL/GenBank/DDBJ whole genome shotgun (WGS) entry which is preliminary data.</text>
</comment>
<protein>
    <submittedName>
        <fullName evidence="1">Uncharacterized protein</fullName>
    </submittedName>
</protein>